<organism evidence="2 3">
    <name type="scientific">Daldinia eschscholtzii</name>
    <dbReference type="NCBI Taxonomy" id="292717"/>
    <lineage>
        <taxon>Eukaryota</taxon>
        <taxon>Fungi</taxon>
        <taxon>Dikarya</taxon>
        <taxon>Ascomycota</taxon>
        <taxon>Pezizomycotina</taxon>
        <taxon>Sordariomycetes</taxon>
        <taxon>Xylariomycetidae</taxon>
        <taxon>Xylariales</taxon>
        <taxon>Hypoxylaceae</taxon>
        <taxon>Daldinia</taxon>
    </lineage>
</organism>
<sequence length="601" mass="66030">MHVISYDTVAPSSNGNASFERVRGLGGLRSLGHVEARPPPPGPSQTFSIDFTMPADEDLHDNFDALREKHERFIDGLIPSSDDESNDDPAQLSLAGGSFDFNNLSMPTPSGPEPRSTSRPVSSLGIKPRFNLESAEKSLGSFRAMLPSSPCIVLPENADVRSLARDMPFVLLSLLAVTSCSSSLQGHSLYDEEYRKILALKFVAGGERYAWAWSRPFTLKYTPWMAKCCNMLEQYSDLEQDHILVWLVRLQYVLNEFEELHRSYKKHEAGNQNNHHKQLIRAGLEMQLRDFQTRIPNHLSTKPSILMASLTGDAFVLATPLMQTARPRPEDPTTLMIDPSKLQSAAFTARTFLDYVANLTPAQMSCFCGADITRFIMIIILSYRLSFPMSVCPGYDYSQGRKTLDFGTYIAKLASNDDGDSGNANDASTVNNSNRGVTKKTDVVSAMRVVLGSVKASFDKKSAVLEAAAEEQNKRARLCPMFDGSLEQYLPQWEGDGEGQRGSSNINSNSNNTSGSSYAPSSYSGTVSSTFHQVAPSTTGEEGVTSPGSAKPLFHDLWATMTMGWATDLDAGLQQGVEVPGMEGVEEYVDLMGMRGQFHEL</sequence>
<name>A0AAX6MI33_9PEZI</name>
<proteinExistence type="predicted"/>
<reference evidence="2 3" key="1">
    <citation type="journal article" date="2024" name="Front Chem Biol">
        <title>Unveiling the potential of Daldinia eschscholtzii MFLUCC 19-0629 through bioactivity and bioinformatics studies for enhanced sustainable agriculture production.</title>
        <authorList>
            <person name="Brooks S."/>
            <person name="Weaver J.A."/>
            <person name="Klomchit A."/>
            <person name="Alharthi S.A."/>
            <person name="Onlamun T."/>
            <person name="Nurani R."/>
            <person name="Vong T.K."/>
            <person name="Alberti F."/>
            <person name="Greco C."/>
        </authorList>
    </citation>
    <scope>NUCLEOTIDE SEQUENCE [LARGE SCALE GENOMIC DNA]</scope>
    <source>
        <strain evidence="2">MFLUCC 19-0629</strain>
    </source>
</reference>
<evidence type="ECO:0000256" key="1">
    <source>
        <dbReference type="SAM" id="MobiDB-lite"/>
    </source>
</evidence>
<feature type="compositionally biased region" description="Polar residues" evidence="1">
    <location>
        <begin position="530"/>
        <end position="540"/>
    </location>
</feature>
<comment type="caution">
    <text evidence="2">The sequence shown here is derived from an EMBL/GenBank/DDBJ whole genome shotgun (WGS) entry which is preliminary data.</text>
</comment>
<accession>A0AAX6MI33</accession>
<feature type="region of interest" description="Disordered" evidence="1">
    <location>
        <begin position="491"/>
        <end position="548"/>
    </location>
</feature>
<dbReference type="Proteomes" id="UP001369815">
    <property type="component" value="Unassembled WGS sequence"/>
</dbReference>
<feature type="compositionally biased region" description="Low complexity" evidence="1">
    <location>
        <begin position="503"/>
        <end position="529"/>
    </location>
</feature>
<evidence type="ECO:0000313" key="3">
    <source>
        <dbReference type="Proteomes" id="UP001369815"/>
    </source>
</evidence>
<gene>
    <name evidence="2" type="ORF">Daesc_006606</name>
</gene>
<feature type="region of interest" description="Disordered" evidence="1">
    <location>
        <begin position="98"/>
        <end position="124"/>
    </location>
</feature>
<protein>
    <submittedName>
        <fullName evidence="2">Uncharacterized protein</fullName>
    </submittedName>
</protein>
<keyword evidence="3" id="KW-1185">Reference proteome</keyword>
<dbReference type="AlphaFoldDB" id="A0AAX6MI33"/>
<evidence type="ECO:0000313" key="2">
    <source>
        <dbReference type="EMBL" id="KAK6952077.1"/>
    </source>
</evidence>
<dbReference type="EMBL" id="JBANMG010000006">
    <property type="protein sequence ID" value="KAK6952077.1"/>
    <property type="molecule type" value="Genomic_DNA"/>
</dbReference>